<gene>
    <name evidence="3" type="ORF">HMPREF0765_4248</name>
</gene>
<evidence type="ECO:0000256" key="1">
    <source>
        <dbReference type="SAM" id="Phobius"/>
    </source>
</evidence>
<comment type="caution">
    <text evidence="3">The sequence shown here is derived from an EMBL/GenBank/DDBJ whole genome shotgun (WGS) entry which is preliminary data.</text>
</comment>
<dbReference type="EMBL" id="ACHB01000092">
    <property type="protein sequence ID" value="EEI90297.1"/>
    <property type="molecule type" value="Genomic_DNA"/>
</dbReference>
<protein>
    <recommendedName>
        <fullName evidence="2">Metallo-beta-lactamase domain-containing protein</fullName>
    </recommendedName>
</protein>
<name>C2G3U2_SPHSI</name>
<dbReference type="InterPro" id="IPR036866">
    <property type="entry name" value="RibonucZ/Hydroxyglut_hydro"/>
</dbReference>
<dbReference type="PANTHER" id="PTHR15032">
    <property type="entry name" value="N-ACYL-PHOSPHATIDYLETHANOLAMINE-HYDROLYZING PHOSPHOLIPASE D"/>
    <property type="match status" value="1"/>
</dbReference>
<dbReference type="AlphaFoldDB" id="C2G3U2"/>
<reference evidence="3 4" key="1">
    <citation type="submission" date="2009-01" db="EMBL/GenBank/DDBJ databases">
        <authorList>
            <person name="Qin X."/>
            <person name="Bachman B."/>
            <person name="Battles P."/>
            <person name="Bell A."/>
            <person name="Bess C."/>
            <person name="Bickham C."/>
            <person name="Chaboub L."/>
            <person name="Chen D."/>
            <person name="Coyle M."/>
            <person name="Deiros D.R."/>
            <person name="Dinh H."/>
            <person name="Forbes L."/>
            <person name="Fowler G."/>
            <person name="Francisco L."/>
            <person name="Fu Q."/>
            <person name="Gubbala S."/>
            <person name="Hale W."/>
            <person name="Han Y."/>
            <person name="Hemphill L."/>
            <person name="Highlander S.K."/>
            <person name="Hirani K."/>
            <person name="Hogues M."/>
            <person name="Jackson L."/>
            <person name="Jakkamsetti A."/>
            <person name="Javaid M."/>
            <person name="Jiang H."/>
            <person name="Korchina V."/>
            <person name="Kovar C."/>
            <person name="Lara F."/>
            <person name="Lee S."/>
            <person name="Mata R."/>
            <person name="Mathew T."/>
            <person name="Moen C."/>
            <person name="Morales K."/>
            <person name="Munidasa M."/>
            <person name="Nazareth L."/>
            <person name="Ngo R."/>
            <person name="Nguyen L."/>
            <person name="Okwuonu G."/>
            <person name="Ongeri F."/>
            <person name="Patil S."/>
            <person name="Petrosino J."/>
            <person name="Pham C."/>
            <person name="Pham P."/>
            <person name="Pu L.-L."/>
            <person name="Puazo M."/>
            <person name="Raj R."/>
            <person name="Reid J."/>
            <person name="Rouhana J."/>
            <person name="Saada N."/>
            <person name="Shang Y."/>
            <person name="Simmons D."/>
            <person name="Thornton R."/>
            <person name="Warren J."/>
            <person name="Weissenberger G."/>
            <person name="Zhang J."/>
            <person name="Zhang L."/>
            <person name="Zhou C."/>
            <person name="Zhu D."/>
            <person name="Muzny D."/>
            <person name="Worley K."/>
            <person name="Gibbs R."/>
        </authorList>
    </citation>
    <scope>NUCLEOTIDE SEQUENCE [LARGE SCALE GENOMIC DNA]</scope>
    <source>
        <strain evidence="3 4">ATCC 33300</strain>
    </source>
</reference>
<feature type="domain" description="Metallo-beta-lactamase" evidence="2">
    <location>
        <begin position="127"/>
        <end position="321"/>
    </location>
</feature>
<evidence type="ECO:0000313" key="3">
    <source>
        <dbReference type="EMBL" id="EEI90297.1"/>
    </source>
</evidence>
<organism evidence="3 4">
    <name type="scientific">Sphingobacterium spiritivorum ATCC 33300</name>
    <dbReference type="NCBI Taxonomy" id="525372"/>
    <lineage>
        <taxon>Bacteria</taxon>
        <taxon>Pseudomonadati</taxon>
        <taxon>Bacteroidota</taxon>
        <taxon>Sphingobacteriia</taxon>
        <taxon>Sphingobacteriales</taxon>
        <taxon>Sphingobacteriaceae</taxon>
        <taxon>Sphingobacterium</taxon>
    </lineage>
</organism>
<dbReference type="Gene3D" id="3.60.15.10">
    <property type="entry name" value="Ribonuclease Z/Hydroxyacylglutathione hydrolase-like"/>
    <property type="match status" value="1"/>
</dbReference>
<dbReference type="InterPro" id="IPR001279">
    <property type="entry name" value="Metallo-B-lactamas"/>
</dbReference>
<dbReference type="SUPFAM" id="SSF56281">
    <property type="entry name" value="Metallo-hydrolase/oxidoreductase"/>
    <property type="match status" value="1"/>
</dbReference>
<dbReference type="PANTHER" id="PTHR15032:SF4">
    <property type="entry name" value="N-ACYL-PHOSPHATIDYLETHANOLAMINE-HYDROLYZING PHOSPHOLIPASE D"/>
    <property type="match status" value="1"/>
</dbReference>
<dbReference type="RefSeq" id="WP_003003770.1">
    <property type="nucleotide sequence ID" value="NZ_GG668630.1"/>
</dbReference>
<keyword evidence="1" id="KW-0472">Membrane</keyword>
<feature type="transmembrane region" description="Helical" evidence="1">
    <location>
        <begin position="12"/>
        <end position="30"/>
    </location>
</feature>
<sequence length="376" mass="42496">MKRTIKIIKKTMTIFIIIVALVSAAVYLYMQKAEFGQVPSGVRLDAVTKSTHYKEGAFQNVHYTPTLTEGYSMFGVMSDQLFKNFPRRRPVDSLPSVKTDLHALDPDSNVLVWFGHSSYFIQLDGKRFLIDPVFSGNASPIPGTNTAFKGADIYKPEDMPAIDYLLITHDHYDHLDYETILALKGKIDTVICGLGVGGHFEKWGYDVDHIIEKDWYEHIPLASGFSLDTAPTRHFSGRGFKRNNTLWLSFILKTPSLTLYLGGDSGYDTHFKEIGDKFGQIDLALLDNGQYNKAWQAIHMLPEEVIKASGDLHTKRLFPVHSSKFMLAQHPWDEPLSRTSKLAAEKGIPLVTPMIGEVVRLTDPDQVFKKWWEGVE</sequence>
<dbReference type="Proteomes" id="UP000006241">
    <property type="component" value="Unassembled WGS sequence"/>
</dbReference>
<proteinExistence type="predicted"/>
<keyword evidence="1" id="KW-0812">Transmembrane</keyword>
<keyword evidence="1" id="KW-1133">Transmembrane helix</keyword>
<dbReference type="Pfam" id="PF12706">
    <property type="entry name" value="Lactamase_B_2"/>
    <property type="match status" value="1"/>
</dbReference>
<dbReference type="HOGENOM" id="CLU_020884_0_2_10"/>
<accession>C2G3U2</accession>
<evidence type="ECO:0000259" key="2">
    <source>
        <dbReference type="Pfam" id="PF12706"/>
    </source>
</evidence>
<dbReference type="GO" id="GO:0005737">
    <property type="term" value="C:cytoplasm"/>
    <property type="evidence" value="ECO:0007669"/>
    <property type="project" value="TreeGrafter"/>
</dbReference>
<evidence type="ECO:0000313" key="4">
    <source>
        <dbReference type="Proteomes" id="UP000006241"/>
    </source>
</evidence>